<evidence type="ECO:0000313" key="2">
    <source>
        <dbReference type="EMBL" id="GAA4727091.1"/>
    </source>
</evidence>
<keyword evidence="3" id="KW-1185">Reference proteome</keyword>
<reference evidence="3" key="1">
    <citation type="journal article" date="2019" name="Int. J. Syst. Evol. Microbiol.">
        <title>The Global Catalogue of Microorganisms (GCM) 10K type strain sequencing project: providing services to taxonomists for standard genome sequencing and annotation.</title>
        <authorList>
            <consortium name="The Broad Institute Genomics Platform"/>
            <consortium name="The Broad Institute Genome Sequencing Center for Infectious Disease"/>
            <person name="Wu L."/>
            <person name="Ma J."/>
        </authorList>
    </citation>
    <scope>NUCLEOTIDE SEQUENCE [LARGE SCALE GENOMIC DNA]</scope>
    <source>
        <strain evidence="3">JCM 18063</strain>
    </source>
</reference>
<feature type="domain" description="Aminoglycoside phosphotransferase" evidence="1">
    <location>
        <begin position="57"/>
        <end position="250"/>
    </location>
</feature>
<dbReference type="Pfam" id="PF01636">
    <property type="entry name" value="APH"/>
    <property type="match status" value="1"/>
</dbReference>
<name>A0ABP8YEG7_9MICO</name>
<dbReference type="EMBL" id="BAABID010000008">
    <property type="protein sequence ID" value="GAA4727091.1"/>
    <property type="molecule type" value="Genomic_DNA"/>
</dbReference>
<comment type="caution">
    <text evidence="2">The sequence shown here is derived from an EMBL/GenBank/DDBJ whole genome shotgun (WGS) entry which is preliminary data.</text>
</comment>
<evidence type="ECO:0000313" key="3">
    <source>
        <dbReference type="Proteomes" id="UP001500956"/>
    </source>
</evidence>
<dbReference type="SUPFAM" id="SSF56112">
    <property type="entry name" value="Protein kinase-like (PK-like)"/>
    <property type="match status" value="1"/>
</dbReference>
<gene>
    <name evidence="2" type="ORF">GCM10023216_17440</name>
</gene>
<dbReference type="InterPro" id="IPR011009">
    <property type="entry name" value="Kinase-like_dom_sf"/>
</dbReference>
<evidence type="ECO:0000259" key="1">
    <source>
        <dbReference type="Pfam" id="PF01636"/>
    </source>
</evidence>
<dbReference type="Proteomes" id="UP001500956">
    <property type="component" value="Unassembled WGS sequence"/>
</dbReference>
<proteinExistence type="predicted"/>
<dbReference type="InterPro" id="IPR002575">
    <property type="entry name" value="Aminoglycoside_PTrfase"/>
</dbReference>
<dbReference type="RefSeq" id="WP_343037423.1">
    <property type="nucleotide sequence ID" value="NZ_BAABID010000008.1"/>
</dbReference>
<accession>A0ABP8YEG7</accession>
<protein>
    <recommendedName>
        <fullName evidence="1">Aminoglycoside phosphotransferase domain-containing protein</fullName>
    </recommendedName>
</protein>
<sequence length="293" mass="31581">MPSSPVSPAAALPGLCADRSEVVTSWFGHLEVVADHSWGLTGTRVLQLRLDDGTQVALKAFGPADHHFARELAAHEQLLGRLDGGRVPRLLHADRERRLLATAWLPGVLVEGHRAERAADTYAQAGGLLARLHAGASRVDGDHEAAADAKALGWLDGEHRIAADVEARLRAVIATHEHPPVRVVPTHGDFQPRNWVIGHDGLVRVIDFGRFAWRPPATDLARLAAQQWIGRPDLAAAFVDGYGADPRGGPAWRRILVREAIGTAVWAHRVGDEAFEAQGHRMIAAALADAEAP</sequence>
<organism evidence="2 3">
    <name type="scientific">Isoptericola chiayiensis</name>
    <dbReference type="NCBI Taxonomy" id="579446"/>
    <lineage>
        <taxon>Bacteria</taxon>
        <taxon>Bacillati</taxon>
        <taxon>Actinomycetota</taxon>
        <taxon>Actinomycetes</taxon>
        <taxon>Micrococcales</taxon>
        <taxon>Promicromonosporaceae</taxon>
        <taxon>Isoptericola</taxon>
    </lineage>
</organism>
<dbReference type="Gene3D" id="3.90.1200.10">
    <property type="match status" value="1"/>
</dbReference>